<accession>A0AAX3VS15</accession>
<dbReference type="RefSeq" id="WP_282683732.1">
    <property type="nucleotide sequence ID" value="NZ_CP124841.1"/>
</dbReference>
<evidence type="ECO:0000313" key="2">
    <source>
        <dbReference type="Proteomes" id="UP001239426"/>
    </source>
</evidence>
<name>A0AAX3VS15_AERSA</name>
<proteinExistence type="predicted"/>
<sequence length="392" mass="44909">MATTAWRCSHTEQKERRQIIIDPIRECVCLPALPPCSPNLITLPGPRFPKREPYCRKKLLTRVSSENQFYDRYRQWIDKTLANIPVPEGDAYALLPRVESVCLAELDHLLGTSLLAGRWPQTEYRRYPLLYWQLVRYYQIELYRSKQLNQLQPHAGFNFKRMGFVAMLLALLGDRRRLTDCVALAHSAPAICPANEYIRPYFIEAFALQLTSRFLGWGTLPLGVDLAQEPLYLALLTLWDSEDVGTVGHLLTQACHLHTYGGLKDPRFHREEAIIGWWHYWPLEVLLVLRLRQWAGLPLPVVNHPLMVAPFDVLPPALEDPADVWPYAALPRHFATHYPEAPVLLAQMCQPPASAEPDAWPSLSELEAVLARGIPKWPPQRGDTPKPRRKMG</sequence>
<reference evidence="1" key="1">
    <citation type="submission" date="2023-05" db="EMBL/GenBank/DDBJ databases">
        <title>Aeromonas salmonicida 57, complete genome.</title>
        <authorList>
            <person name="Shao L."/>
        </authorList>
    </citation>
    <scope>NUCLEOTIDE SEQUENCE</scope>
    <source>
        <strain evidence="1">57</strain>
    </source>
</reference>
<dbReference type="AlphaFoldDB" id="A0AAX3VS15"/>
<evidence type="ECO:0000313" key="1">
    <source>
        <dbReference type="EMBL" id="WHF36274.1"/>
    </source>
</evidence>
<dbReference type="Proteomes" id="UP001239426">
    <property type="component" value="Chromosome"/>
</dbReference>
<organism evidence="1 2">
    <name type="scientific">Aeromonas salmonicida</name>
    <dbReference type="NCBI Taxonomy" id="645"/>
    <lineage>
        <taxon>Bacteria</taxon>
        <taxon>Pseudomonadati</taxon>
        <taxon>Pseudomonadota</taxon>
        <taxon>Gammaproteobacteria</taxon>
        <taxon>Aeromonadales</taxon>
        <taxon>Aeromonadaceae</taxon>
        <taxon>Aeromonas</taxon>
    </lineage>
</organism>
<gene>
    <name evidence="1" type="ORF">QLQ87_19520</name>
</gene>
<evidence type="ECO:0008006" key="3">
    <source>
        <dbReference type="Google" id="ProtNLM"/>
    </source>
</evidence>
<dbReference type="EMBL" id="CP124841">
    <property type="protein sequence ID" value="WHF36274.1"/>
    <property type="molecule type" value="Genomic_DNA"/>
</dbReference>
<protein>
    <recommendedName>
        <fullName evidence="3">DUF1911 domain-containing protein</fullName>
    </recommendedName>
</protein>